<feature type="transmembrane region" description="Helical" evidence="1">
    <location>
        <begin position="20"/>
        <end position="40"/>
    </location>
</feature>
<accession>I4B0V7</accession>
<dbReference type="KEGG" id="tpx:Turpa_0254"/>
<gene>
    <name evidence="2" type="ordered locus">Turpa_0254</name>
</gene>
<sequence>MVSADMESSAKKQPLIDKLLILGGAVTFIGLTVTFSPMLWMATILALLPILAMGILITPTLHLNIVEKQTEENRNK</sequence>
<protein>
    <submittedName>
        <fullName evidence="2">Uncharacterized protein</fullName>
    </submittedName>
</protein>
<feature type="transmembrane region" description="Helical" evidence="1">
    <location>
        <begin position="46"/>
        <end position="66"/>
    </location>
</feature>
<dbReference type="HOGENOM" id="CLU_2653450_0_0_12"/>
<name>I4B0V7_TURPD</name>
<evidence type="ECO:0000256" key="1">
    <source>
        <dbReference type="SAM" id="Phobius"/>
    </source>
</evidence>
<dbReference type="EMBL" id="CP002959">
    <property type="protein sequence ID" value="AFM10914.1"/>
    <property type="molecule type" value="Genomic_DNA"/>
</dbReference>
<organism evidence="2 3">
    <name type="scientific">Turneriella parva (strain ATCC BAA-1111 / DSM 21527 / NCTC 11395 / H)</name>
    <name type="common">Leptospira parva</name>
    <dbReference type="NCBI Taxonomy" id="869212"/>
    <lineage>
        <taxon>Bacteria</taxon>
        <taxon>Pseudomonadati</taxon>
        <taxon>Spirochaetota</taxon>
        <taxon>Spirochaetia</taxon>
        <taxon>Leptospirales</taxon>
        <taxon>Leptospiraceae</taxon>
        <taxon>Turneriella</taxon>
    </lineage>
</organism>
<evidence type="ECO:0000313" key="3">
    <source>
        <dbReference type="Proteomes" id="UP000006048"/>
    </source>
</evidence>
<keyword evidence="1" id="KW-1133">Transmembrane helix</keyword>
<dbReference type="Proteomes" id="UP000006048">
    <property type="component" value="Chromosome"/>
</dbReference>
<keyword evidence="3" id="KW-1185">Reference proteome</keyword>
<keyword evidence="1" id="KW-0472">Membrane</keyword>
<dbReference type="STRING" id="869212.Turpa_0254"/>
<evidence type="ECO:0000313" key="2">
    <source>
        <dbReference type="EMBL" id="AFM10914.1"/>
    </source>
</evidence>
<proteinExistence type="predicted"/>
<keyword evidence="1" id="KW-0812">Transmembrane</keyword>
<reference evidence="2 3" key="1">
    <citation type="submission" date="2012-06" db="EMBL/GenBank/DDBJ databases">
        <title>The complete chromosome of genome of Turneriella parva DSM 21527.</title>
        <authorList>
            <consortium name="US DOE Joint Genome Institute (JGI-PGF)"/>
            <person name="Lucas S."/>
            <person name="Han J."/>
            <person name="Lapidus A."/>
            <person name="Bruce D."/>
            <person name="Goodwin L."/>
            <person name="Pitluck S."/>
            <person name="Peters L."/>
            <person name="Kyrpides N."/>
            <person name="Mavromatis K."/>
            <person name="Ivanova N."/>
            <person name="Mikhailova N."/>
            <person name="Chertkov O."/>
            <person name="Detter J.C."/>
            <person name="Tapia R."/>
            <person name="Han C."/>
            <person name="Land M."/>
            <person name="Hauser L."/>
            <person name="Markowitz V."/>
            <person name="Cheng J.-F."/>
            <person name="Hugenholtz P."/>
            <person name="Woyke T."/>
            <person name="Wu D."/>
            <person name="Gronow S."/>
            <person name="Wellnitz S."/>
            <person name="Brambilla E."/>
            <person name="Klenk H.-P."/>
            <person name="Eisen J.A."/>
        </authorList>
    </citation>
    <scope>NUCLEOTIDE SEQUENCE [LARGE SCALE GENOMIC DNA]</scope>
    <source>
        <strain evidence="3">ATCC BAA-1111 / DSM 21527 / NCTC 11395 / H</strain>
    </source>
</reference>
<dbReference type="AlphaFoldDB" id="I4B0V7"/>